<reference evidence="3" key="1">
    <citation type="submission" date="2025-08" db="UniProtKB">
        <authorList>
            <consortium name="RefSeq"/>
        </authorList>
    </citation>
    <scope>IDENTIFICATION</scope>
    <source>
        <tissue evidence="3">Fruit stalk</tissue>
    </source>
</reference>
<feature type="region of interest" description="Disordered" evidence="1">
    <location>
        <begin position="1"/>
        <end position="128"/>
    </location>
</feature>
<dbReference type="OrthoDB" id="1166561at2759"/>
<dbReference type="GeneID" id="111290241"/>
<keyword evidence="2" id="KW-1185">Reference proteome</keyword>
<feature type="compositionally biased region" description="Basic and acidic residues" evidence="1">
    <location>
        <begin position="73"/>
        <end position="92"/>
    </location>
</feature>
<organism evidence="2 3">
    <name type="scientific">Durio zibethinus</name>
    <name type="common">Durian</name>
    <dbReference type="NCBI Taxonomy" id="66656"/>
    <lineage>
        <taxon>Eukaryota</taxon>
        <taxon>Viridiplantae</taxon>
        <taxon>Streptophyta</taxon>
        <taxon>Embryophyta</taxon>
        <taxon>Tracheophyta</taxon>
        <taxon>Spermatophyta</taxon>
        <taxon>Magnoliopsida</taxon>
        <taxon>eudicotyledons</taxon>
        <taxon>Gunneridae</taxon>
        <taxon>Pentapetalae</taxon>
        <taxon>rosids</taxon>
        <taxon>malvids</taxon>
        <taxon>Malvales</taxon>
        <taxon>Malvaceae</taxon>
        <taxon>Helicteroideae</taxon>
        <taxon>Durio</taxon>
    </lineage>
</organism>
<accession>A0A6P5YA25</accession>
<feature type="compositionally biased region" description="Low complexity" evidence="1">
    <location>
        <begin position="48"/>
        <end position="66"/>
    </location>
</feature>
<dbReference type="Proteomes" id="UP000515121">
    <property type="component" value="Unplaced"/>
</dbReference>
<feature type="compositionally biased region" description="Basic and acidic residues" evidence="1">
    <location>
        <begin position="33"/>
        <end position="46"/>
    </location>
</feature>
<name>A0A6P5YA25_DURZI</name>
<evidence type="ECO:0000313" key="3">
    <source>
        <dbReference type="RefSeq" id="XP_022737308.1"/>
    </source>
</evidence>
<protein>
    <submittedName>
        <fullName evidence="3">Uncharacterized protein LOC111290241</fullName>
    </submittedName>
</protein>
<evidence type="ECO:0000256" key="1">
    <source>
        <dbReference type="SAM" id="MobiDB-lite"/>
    </source>
</evidence>
<feature type="compositionally biased region" description="Polar residues" evidence="1">
    <location>
        <begin position="21"/>
        <end position="32"/>
    </location>
</feature>
<proteinExistence type="predicted"/>
<gene>
    <name evidence="3" type="primary">LOC111290241</name>
</gene>
<dbReference type="KEGG" id="dzi:111290241"/>
<dbReference type="AlphaFoldDB" id="A0A6P5YA25"/>
<evidence type="ECO:0000313" key="2">
    <source>
        <dbReference type="Proteomes" id="UP000515121"/>
    </source>
</evidence>
<dbReference type="RefSeq" id="XP_022737308.1">
    <property type="nucleotide sequence ID" value="XM_022881573.1"/>
</dbReference>
<sequence>MGGCASKPKEYDIPEKPQLGTAAQDNTNGGETQTEKPLVDLSESDKTAQGSSSEPEGAASEPVSAETVAETAKPTEEDVKASTNIAEDKVEVTDNTTVLPVKEAEAAHNSNAAPSKEEVKSDAPLVPL</sequence>